<dbReference type="EMBL" id="JAFBCL010000001">
    <property type="protein sequence ID" value="MBM7810728.1"/>
    <property type="molecule type" value="Genomic_DNA"/>
</dbReference>
<evidence type="ECO:0000313" key="2">
    <source>
        <dbReference type="Proteomes" id="UP001195724"/>
    </source>
</evidence>
<accession>A0ABS2S5Z0</accession>
<reference evidence="1 2" key="1">
    <citation type="submission" date="2021-01" db="EMBL/GenBank/DDBJ databases">
        <title>Sequencing the genomes of 1000 actinobacteria strains.</title>
        <authorList>
            <person name="Klenk H.-P."/>
        </authorList>
    </citation>
    <scope>NUCLEOTIDE SEQUENCE [LARGE SCALE GENOMIC DNA]</scope>
    <source>
        <strain evidence="1 2">DSM 44581</strain>
    </source>
</reference>
<sequence length="51" mass="4952">MTSGCPRPATAPAGQVGARGALRVASAGVVPTAGWVLASPLRAMRATPGAH</sequence>
<gene>
    <name evidence="1" type="ORF">JOE68_001593</name>
</gene>
<proteinExistence type="predicted"/>
<organism evidence="1 2">
    <name type="scientific">Saccharothrix algeriensis</name>
    <dbReference type="NCBI Taxonomy" id="173560"/>
    <lineage>
        <taxon>Bacteria</taxon>
        <taxon>Bacillati</taxon>
        <taxon>Actinomycetota</taxon>
        <taxon>Actinomycetes</taxon>
        <taxon>Pseudonocardiales</taxon>
        <taxon>Pseudonocardiaceae</taxon>
        <taxon>Saccharothrix</taxon>
    </lineage>
</organism>
<dbReference type="RefSeq" id="WP_204841661.1">
    <property type="nucleotide sequence ID" value="NZ_JAFBCL010000001.1"/>
</dbReference>
<keyword evidence="2" id="KW-1185">Reference proteome</keyword>
<name>A0ABS2S5Z0_9PSEU</name>
<dbReference type="Proteomes" id="UP001195724">
    <property type="component" value="Unassembled WGS sequence"/>
</dbReference>
<evidence type="ECO:0000313" key="1">
    <source>
        <dbReference type="EMBL" id="MBM7810728.1"/>
    </source>
</evidence>
<protein>
    <submittedName>
        <fullName evidence="1">Uncharacterized protein</fullName>
    </submittedName>
</protein>
<comment type="caution">
    <text evidence="1">The sequence shown here is derived from an EMBL/GenBank/DDBJ whole genome shotgun (WGS) entry which is preliminary data.</text>
</comment>